<keyword evidence="2" id="KW-0472">Membrane</keyword>
<dbReference type="KEGG" id="pti:PHATRDRAFT_49592"/>
<dbReference type="RefSeq" id="XP_002184403.1">
    <property type="nucleotide sequence ID" value="XM_002184367.1"/>
</dbReference>
<gene>
    <name evidence="3" type="ORF">PHATRDRAFT_49592</name>
</gene>
<dbReference type="GeneID" id="7198248"/>
<dbReference type="InterPro" id="IPR032723">
    <property type="entry name" value="Deaminase_LmjF365940"/>
</dbReference>
<organism evidence="3 4">
    <name type="scientific">Phaeodactylum tricornutum (strain CCAP 1055/1)</name>
    <dbReference type="NCBI Taxonomy" id="556484"/>
    <lineage>
        <taxon>Eukaryota</taxon>
        <taxon>Sar</taxon>
        <taxon>Stramenopiles</taxon>
        <taxon>Ochrophyta</taxon>
        <taxon>Bacillariophyta</taxon>
        <taxon>Bacillariophyceae</taxon>
        <taxon>Bacillariophycidae</taxon>
        <taxon>Naviculales</taxon>
        <taxon>Phaeodactylaceae</taxon>
        <taxon>Phaeodactylum</taxon>
    </lineage>
</organism>
<dbReference type="CDD" id="cd01283">
    <property type="entry name" value="cytidine_deaminase"/>
    <property type="match status" value="1"/>
</dbReference>
<reference evidence="4" key="2">
    <citation type="submission" date="2008-08" db="EMBL/GenBank/DDBJ databases">
        <authorList>
            <consortium name="Diatom Consortium"/>
            <person name="Grigoriev I."/>
            <person name="Grimwood J."/>
            <person name="Kuo A."/>
            <person name="Otillar R.P."/>
            <person name="Salamov A."/>
            <person name="Detter J.C."/>
            <person name="Lindquist E."/>
            <person name="Shapiro H."/>
            <person name="Lucas S."/>
            <person name="Glavina del Rio T."/>
            <person name="Pitluck S."/>
            <person name="Rokhsar D."/>
            <person name="Bowler C."/>
        </authorList>
    </citation>
    <scope>GENOME REANNOTATION</scope>
    <source>
        <strain evidence="4">CCAP 1055/1</strain>
    </source>
</reference>
<name>B7GB54_PHATC</name>
<feature type="region of interest" description="Disordered" evidence="1">
    <location>
        <begin position="37"/>
        <end position="63"/>
    </location>
</feature>
<evidence type="ECO:0000256" key="1">
    <source>
        <dbReference type="SAM" id="MobiDB-lite"/>
    </source>
</evidence>
<feature type="compositionally biased region" description="Basic and acidic residues" evidence="1">
    <location>
        <begin position="334"/>
        <end position="345"/>
    </location>
</feature>
<proteinExistence type="predicted"/>
<dbReference type="Gene3D" id="3.40.140.10">
    <property type="entry name" value="Cytidine Deaminase, domain 2"/>
    <property type="match status" value="1"/>
</dbReference>
<evidence type="ECO:0000313" key="3">
    <source>
        <dbReference type="EMBL" id="EEC44152.1"/>
    </source>
</evidence>
<accession>B7GB54</accession>
<dbReference type="Proteomes" id="UP000000759">
    <property type="component" value="Chromosome 23"/>
</dbReference>
<feature type="transmembrane region" description="Helical" evidence="2">
    <location>
        <begin position="74"/>
        <end position="96"/>
    </location>
</feature>
<sequence>MSSNPSWQELWWREQERWWQAEEAWWHRVQQRLLHDTRNPTNAGSRRQPTSRDGSQSRNDEALTNTTMTTRRVWILPLLQTIVWGASAGISYYCLVRYHRAKGASRSKNTVWDKSSLSEILQQVRARGVDTLRCVQDRWEQLYQHSQFRLQCTTWLRLLRVRVLSWRNVPVWFFLGPLPMTILAAGCASNNTHCCTVNASSVLWWGGVLWGLLGWAEYDSSDHGNDDDDDNDNNNDRFQYTSTTGKRRVRRGRPKSAEEETQWKRAVPQEPQPSRMQRLWTQPNTVIHSSSASSLGSTSAHTHTHTTPRYLEILVHNVSHTDLVLSLSADTETMEPRNSHNKDASTDTNSDEYCVGRPRFSCFDKYTQLVLDILDTSSSTTASLTRENIVSFPRYERSIEDPRFSIKQEPTNGTLPTGFALPTDPHLTVDLDEVRIRGIDQCKVTHTDGGPGSCSNAPRHQIRHVFFPLLATLLPRWRERIAETRQSPPSQPHQSSMNNDKDIKRVLILVTGVGTPRNWTHSVNGNSTQVCATLMKRFLRVIDPDLVVVTIHSDTNIFRYDENLLFVERDLMPVLNSYRDAHAQGQPYPDETPELVTKAGVETDLSFNVDWRKTMAVKLSFADGTPARTYAIQASLRSFRPTYFHFWQLKTFWHESKIVDDDIEEYSFEAMETSPAVDTTKVTDPYRHLVIDEMKAFQAEMIKTLQGQNDIHRFWLRKTHKPVLAVLLVEQEGQPILYRGTNMEVSMPTGSLCAERNVIGTALAANPSLRRQDLKMIAVLAVPWQEKLTDMGSAGTLRSSEEPFPALASSSASLTSIMCTTTLESGEGRKTSIGSEHEEWILSSAPAGGEDGSTGATTNKTRLPPAKSELGNSFDLVDSGVPSSSSGVASTAPDRQPNDDIPSTPVRRIALFSRSGTVARKSQQAVVLVQSTRDLNPLPPCGACNEWLKKIAECNPYFCVLTFTDAECHGVYCTPCQE</sequence>
<dbReference type="Pfam" id="PF14421">
    <property type="entry name" value="LmjF365940-deam"/>
    <property type="match status" value="1"/>
</dbReference>
<dbReference type="AlphaFoldDB" id="B7GB54"/>
<protein>
    <submittedName>
        <fullName evidence="3">Uncharacterized protein</fullName>
    </submittedName>
</protein>
<keyword evidence="4" id="KW-1185">Reference proteome</keyword>
<keyword evidence="2" id="KW-1133">Transmembrane helix</keyword>
<dbReference type="EMBL" id="CM000625">
    <property type="protein sequence ID" value="EEC44152.1"/>
    <property type="molecule type" value="Genomic_DNA"/>
</dbReference>
<feature type="region of interest" description="Disordered" evidence="1">
    <location>
        <begin position="329"/>
        <end position="350"/>
    </location>
</feature>
<dbReference type="PaxDb" id="2850-Phatr49592"/>
<evidence type="ECO:0000313" key="4">
    <source>
        <dbReference type="Proteomes" id="UP000000759"/>
    </source>
</evidence>
<dbReference type="InParanoid" id="B7GB54"/>
<dbReference type="OrthoDB" id="40021at2759"/>
<evidence type="ECO:0000256" key="2">
    <source>
        <dbReference type="SAM" id="Phobius"/>
    </source>
</evidence>
<feature type="region of interest" description="Disordered" evidence="1">
    <location>
        <begin position="844"/>
        <end position="903"/>
    </location>
</feature>
<feature type="compositionally biased region" description="Basic residues" evidence="1">
    <location>
        <begin position="245"/>
        <end position="254"/>
    </location>
</feature>
<reference evidence="3 4" key="1">
    <citation type="journal article" date="2008" name="Nature">
        <title>The Phaeodactylum genome reveals the evolutionary history of diatom genomes.</title>
        <authorList>
            <person name="Bowler C."/>
            <person name="Allen A.E."/>
            <person name="Badger J.H."/>
            <person name="Grimwood J."/>
            <person name="Jabbari K."/>
            <person name="Kuo A."/>
            <person name="Maheswari U."/>
            <person name="Martens C."/>
            <person name="Maumus F."/>
            <person name="Otillar R.P."/>
            <person name="Rayko E."/>
            <person name="Salamov A."/>
            <person name="Vandepoele K."/>
            <person name="Beszteri B."/>
            <person name="Gruber A."/>
            <person name="Heijde M."/>
            <person name="Katinka M."/>
            <person name="Mock T."/>
            <person name="Valentin K."/>
            <person name="Verret F."/>
            <person name="Berges J.A."/>
            <person name="Brownlee C."/>
            <person name="Cadoret J.P."/>
            <person name="Chiovitti A."/>
            <person name="Choi C.J."/>
            <person name="Coesel S."/>
            <person name="De Martino A."/>
            <person name="Detter J.C."/>
            <person name="Durkin C."/>
            <person name="Falciatore A."/>
            <person name="Fournet J."/>
            <person name="Haruta M."/>
            <person name="Huysman M.J."/>
            <person name="Jenkins B.D."/>
            <person name="Jiroutova K."/>
            <person name="Jorgensen R.E."/>
            <person name="Joubert Y."/>
            <person name="Kaplan A."/>
            <person name="Kroger N."/>
            <person name="Kroth P.G."/>
            <person name="La Roche J."/>
            <person name="Lindquist E."/>
            <person name="Lommer M."/>
            <person name="Martin-Jezequel V."/>
            <person name="Lopez P.J."/>
            <person name="Lucas S."/>
            <person name="Mangogna M."/>
            <person name="McGinnis K."/>
            <person name="Medlin L.K."/>
            <person name="Montsant A."/>
            <person name="Oudot-Le Secq M.P."/>
            <person name="Napoli C."/>
            <person name="Obornik M."/>
            <person name="Parker M.S."/>
            <person name="Petit J.L."/>
            <person name="Porcel B.M."/>
            <person name="Poulsen N."/>
            <person name="Robison M."/>
            <person name="Rychlewski L."/>
            <person name="Rynearson T.A."/>
            <person name="Schmutz J."/>
            <person name="Shapiro H."/>
            <person name="Siaut M."/>
            <person name="Stanley M."/>
            <person name="Sussman M.R."/>
            <person name="Taylor A.R."/>
            <person name="Vardi A."/>
            <person name="von Dassow P."/>
            <person name="Vyverman W."/>
            <person name="Willis A."/>
            <person name="Wyrwicz L.S."/>
            <person name="Rokhsar D.S."/>
            <person name="Weissenbach J."/>
            <person name="Armbrust E.V."/>
            <person name="Green B.R."/>
            <person name="Van de Peer Y."/>
            <person name="Grigoriev I.V."/>
        </authorList>
    </citation>
    <scope>NUCLEOTIDE SEQUENCE [LARGE SCALE GENOMIC DNA]</scope>
    <source>
        <strain evidence="3 4">CCAP 1055/1</strain>
    </source>
</reference>
<feature type="compositionally biased region" description="Low complexity" evidence="1">
    <location>
        <begin position="878"/>
        <end position="894"/>
    </location>
</feature>
<feature type="region of interest" description="Disordered" evidence="1">
    <location>
        <begin position="222"/>
        <end position="275"/>
    </location>
</feature>
<dbReference type="eggNOG" id="ENOG502RADN">
    <property type="taxonomic scope" value="Eukaryota"/>
</dbReference>
<feature type="transmembrane region" description="Helical" evidence="2">
    <location>
        <begin position="169"/>
        <end position="186"/>
    </location>
</feature>
<keyword evidence="2" id="KW-0812">Transmembrane</keyword>
<feature type="compositionally biased region" description="Polar residues" evidence="1">
    <location>
        <begin position="39"/>
        <end position="63"/>
    </location>
</feature>